<protein>
    <recommendedName>
        <fullName evidence="3">DUF4834 family protein</fullName>
    </recommendedName>
</protein>
<gene>
    <name evidence="1" type="ORF">HMPREF0658_1696</name>
</gene>
<organism evidence="1 2">
    <name type="scientific">Hoylesella marshii DSM 16973 = JCM 13450</name>
    <dbReference type="NCBI Taxonomy" id="862515"/>
    <lineage>
        <taxon>Bacteria</taxon>
        <taxon>Pseudomonadati</taxon>
        <taxon>Bacteroidota</taxon>
        <taxon>Bacteroidia</taxon>
        <taxon>Bacteroidales</taxon>
        <taxon>Prevotellaceae</taxon>
        <taxon>Hoylesella</taxon>
    </lineage>
</organism>
<reference evidence="1" key="1">
    <citation type="submission" date="2010-07" db="EMBL/GenBank/DDBJ databases">
        <authorList>
            <person name="Muzny D."/>
            <person name="Qin X."/>
            <person name="Deng J."/>
            <person name="Jiang H."/>
            <person name="Liu Y."/>
            <person name="Qu J."/>
            <person name="Song X.-Z."/>
            <person name="Zhang L."/>
            <person name="Thornton R."/>
            <person name="Coyle M."/>
            <person name="Francisco L."/>
            <person name="Jackson L."/>
            <person name="Javaid M."/>
            <person name="Korchina V."/>
            <person name="Kovar C."/>
            <person name="Mata R."/>
            <person name="Mathew T."/>
            <person name="Ngo R."/>
            <person name="Nguyen L."/>
            <person name="Nguyen N."/>
            <person name="Okwuonu G."/>
            <person name="Ongeri F."/>
            <person name="Pham C."/>
            <person name="Simmons D."/>
            <person name="Wilczek-Boney K."/>
            <person name="Hale W."/>
            <person name="Jakkamsetti A."/>
            <person name="Pham P."/>
            <person name="Ruth R."/>
            <person name="San Lucas F."/>
            <person name="Warren J."/>
            <person name="Zhang J."/>
            <person name="Zhao Z."/>
            <person name="Zhou C."/>
            <person name="Zhu D."/>
            <person name="Lee S."/>
            <person name="Bess C."/>
            <person name="Blankenburg K."/>
            <person name="Forbes L."/>
            <person name="Fu Q."/>
            <person name="Gubbala S."/>
            <person name="Hirani K."/>
            <person name="Jayaseelan J.C."/>
            <person name="Lara F."/>
            <person name="Munidasa M."/>
            <person name="Palculict T."/>
            <person name="Patil S."/>
            <person name="Pu L.-L."/>
            <person name="Saada N."/>
            <person name="Tang L."/>
            <person name="Weissenberger G."/>
            <person name="Zhu Y."/>
            <person name="Hemphill L."/>
            <person name="Shang Y."/>
            <person name="Youmans B."/>
            <person name="Ayvaz T."/>
            <person name="Ross M."/>
            <person name="Santibanez J."/>
            <person name="Aqrawi P."/>
            <person name="Gross S."/>
            <person name="Joshi V."/>
            <person name="Fowler G."/>
            <person name="Nazareth L."/>
            <person name="Reid J."/>
            <person name="Worley K."/>
            <person name="Petrosino J."/>
            <person name="Highlander S."/>
            <person name="Gibbs R."/>
        </authorList>
    </citation>
    <scope>NUCLEOTIDE SEQUENCE [LARGE SCALE GENOMIC DNA]</scope>
    <source>
        <strain evidence="1">DSM 16973</strain>
    </source>
</reference>
<evidence type="ECO:0000313" key="2">
    <source>
        <dbReference type="Proteomes" id="UP000004394"/>
    </source>
</evidence>
<dbReference type="Proteomes" id="UP000004394">
    <property type="component" value="Unassembled WGS sequence"/>
</dbReference>
<evidence type="ECO:0000313" key="1">
    <source>
        <dbReference type="EMBL" id="EFM01310.1"/>
    </source>
</evidence>
<dbReference type="HOGENOM" id="CLU_183767_0_0_10"/>
<keyword evidence="2" id="KW-1185">Reference proteome</keyword>
<accession>E0NU43</accession>
<sequence length="90" mass="10497">MAFLLLLVLLGVLFALIVGGVTVFRLFHQMRQAADRFKQQMNEAFNDPQHRYNSSTSDTEERIIDTRDPSQANKKIFKKNEGEYVDFKEE</sequence>
<dbReference type="AlphaFoldDB" id="E0NU43"/>
<comment type="caution">
    <text evidence="1">The sequence shown here is derived from an EMBL/GenBank/DDBJ whole genome shotgun (WGS) entry which is preliminary data.</text>
</comment>
<evidence type="ECO:0008006" key="3">
    <source>
        <dbReference type="Google" id="ProtNLM"/>
    </source>
</evidence>
<name>E0NU43_9BACT</name>
<dbReference type="Pfam" id="PF16118">
    <property type="entry name" value="DUF4834"/>
    <property type="match status" value="1"/>
</dbReference>
<dbReference type="RefSeq" id="WP_006949911.1">
    <property type="nucleotide sequence ID" value="NZ_BAJI01000009.1"/>
</dbReference>
<dbReference type="OrthoDB" id="1073075at2"/>
<dbReference type="STRING" id="862515.HMPREF0658_1696"/>
<dbReference type="EMBL" id="AEEI01000051">
    <property type="protein sequence ID" value="EFM01310.1"/>
    <property type="molecule type" value="Genomic_DNA"/>
</dbReference>
<proteinExistence type="predicted"/>
<dbReference type="InterPro" id="IPR032272">
    <property type="entry name" value="DUF4834"/>
</dbReference>
<dbReference type="eggNOG" id="ENOG5033CQB">
    <property type="taxonomic scope" value="Bacteria"/>
</dbReference>
<dbReference type="BioCyc" id="PMAR862515-HMP:GMOO-1721-MONOMER"/>